<comment type="catalytic activity">
    <reaction evidence="15">
        <text>phosphate(in) + H(+)(in) = phosphate(out) + H(+)(out)</text>
        <dbReference type="Rhea" id="RHEA:29939"/>
        <dbReference type="ChEBI" id="CHEBI:15378"/>
        <dbReference type="ChEBI" id="CHEBI:43474"/>
    </reaction>
    <physiologicalReaction direction="right-to-left" evidence="15">
        <dbReference type="Rhea" id="RHEA:29941"/>
    </physiologicalReaction>
</comment>
<dbReference type="PROSITE" id="PS50920">
    <property type="entry name" value="SOLCAR"/>
    <property type="match status" value="1"/>
</dbReference>
<gene>
    <name evidence="18" type="ORF">FD755_023426</name>
</gene>
<evidence type="ECO:0000256" key="5">
    <source>
        <dbReference type="ARBA" id="ARBA00022737"/>
    </source>
</evidence>
<evidence type="ECO:0000256" key="8">
    <source>
        <dbReference type="ARBA" id="ARBA00023128"/>
    </source>
</evidence>
<keyword evidence="9 16" id="KW-0472">Membrane</keyword>
<evidence type="ECO:0000256" key="14">
    <source>
        <dbReference type="ARBA" id="ARBA00045773"/>
    </source>
</evidence>
<evidence type="ECO:0000256" key="17">
    <source>
        <dbReference type="RuleBase" id="RU000488"/>
    </source>
</evidence>
<reference evidence="18 19" key="1">
    <citation type="submission" date="2019-06" db="EMBL/GenBank/DDBJ databases">
        <title>Discovery of a novel chromosome fission-fusion reversal in muntjac.</title>
        <authorList>
            <person name="Mudd A.B."/>
            <person name="Bredeson J.V."/>
            <person name="Baum R."/>
            <person name="Hockemeyer D."/>
            <person name="Rokhsar D.S."/>
        </authorList>
    </citation>
    <scope>NUCLEOTIDE SEQUENCE [LARGE SCALE GENOMIC DNA]</scope>
    <source>
        <strain evidence="18">UCam_UCB_Mr</strain>
        <tissue evidence="18">Fibroblast cell line</tissue>
    </source>
</reference>
<proteinExistence type="inferred from homology"/>
<evidence type="ECO:0000256" key="11">
    <source>
        <dbReference type="ARBA" id="ARBA00024242"/>
    </source>
</evidence>
<evidence type="ECO:0000256" key="13">
    <source>
        <dbReference type="ARBA" id="ARBA00035382"/>
    </source>
</evidence>
<dbReference type="PANTHER" id="PTHR45671">
    <property type="entry name" value="SOLUTE CARRIER FAMILY 25 (MITOCHONDRIAL CARRIER PHOSPHATE CARRIER), MEMBER 3, LIKE-RELATED-RELATED"/>
    <property type="match status" value="1"/>
</dbReference>
<evidence type="ECO:0000256" key="12">
    <source>
        <dbReference type="ARBA" id="ARBA00031327"/>
    </source>
</evidence>
<dbReference type="InterPro" id="IPR044677">
    <property type="entry name" value="SLC25A3/Pic2/Mir1-like"/>
</dbReference>
<dbReference type="Gene3D" id="1.50.40.10">
    <property type="entry name" value="Mitochondrial carrier domain"/>
    <property type="match status" value="1"/>
</dbReference>
<organism evidence="18 19">
    <name type="scientific">Muntiacus reevesi</name>
    <name type="common">Reeves' muntjac</name>
    <name type="synonym">Cervus reevesi</name>
    <dbReference type="NCBI Taxonomy" id="9886"/>
    <lineage>
        <taxon>Eukaryota</taxon>
        <taxon>Metazoa</taxon>
        <taxon>Chordata</taxon>
        <taxon>Craniata</taxon>
        <taxon>Vertebrata</taxon>
        <taxon>Euteleostomi</taxon>
        <taxon>Mammalia</taxon>
        <taxon>Eutheria</taxon>
        <taxon>Laurasiatheria</taxon>
        <taxon>Artiodactyla</taxon>
        <taxon>Ruminantia</taxon>
        <taxon>Pecora</taxon>
        <taxon>Cervidae</taxon>
        <taxon>Muntiacinae</taxon>
        <taxon>Muntiacus</taxon>
    </lineage>
</organism>
<comment type="caution">
    <text evidence="18">The sequence shown here is derived from an EMBL/GenBank/DDBJ whole genome shotgun (WGS) entry which is preliminary data.</text>
</comment>
<dbReference type="Pfam" id="PF00153">
    <property type="entry name" value="Mito_carr"/>
    <property type="match status" value="1"/>
</dbReference>
<evidence type="ECO:0000256" key="6">
    <source>
        <dbReference type="ARBA" id="ARBA00022792"/>
    </source>
</evidence>
<accession>A0A5N3VXU1</accession>
<evidence type="ECO:0000256" key="7">
    <source>
        <dbReference type="ARBA" id="ARBA00022989"/>
    </source>
</evidence>
<keyword evidence="3 17" id="KW-0813">Transport</keyword>
<sequence length="145" mass="16041">MDVGILKRCQSPWNTPLLLVKKPGGTDYLREVNKRVSDIHPTVSNPYALLSKHSCEYGFAKFYALCGFGGVLSCGLTYTAVVPLDLKYKGIFNGFSVTLKEDGFHGLDKGWAPILIGYSLQGLCKFGFYEVFKVLYSNILGEENA</sequence>
<comment type="subunit">
    <text evidence="10">Interacts with PPIF; the interaction is impaired by CsA.</text>
</comment>
<dbReference type="InterPro" id="IPR043502">
    <property type="entry name" value="DNA/RNA_pol_sf"/>
</dbReference>
<dbReference type="InterPro" id="IPR018108">
    <property type="entry name" value="MCP_transmembrane"/>
</dbReference>
<dbReference type="InterPro" id="IPR023395">
    <property type="entry name" value="MCP_dom_sf"/>
</dbReference>
<feature type="repeat" description="Solcar" evidence="16">
    <location>
        <begin position="61"/>
        <end position="135"/>
    </location>
</feature>
<dbReference type="PANTHER" id="PTHR45671:SF10">
    <property type="entry name" value="SOLUTE CARRIER FAMILY 25 MEMBER 3"/>
    <property type="match status" value="1"/>
</dbReference>
<evidence type="ECO:0000256" key="10">
    <source>
        <dbReference type="ARBA" id="ARBA00024212"/>
    </source>
</evidence>
<dbReference type="EMBL" id="VCEB01000238">
    <property type="protein sequence ID" value="KAB0353881.1"/>
    <property type="molecule type" value="Genomic_DNA"/>
</dbReference>
<dbReference type="SUPFAM" id="SSF103506">
    <property type="entry name" value="Mitochondrial carrier"/>
    <property type="match status" value="1"/>
</dbReference>
<evidence type="ECO:0000256" key="1">
    <source>
        <dbReference type="ARBA" id="ARBA00004448"/>
    </source>
</evidence>
<comment type="similarity">
    <text evidence="2 17">Belongs to the mitochondrial carrier (TC 2.A.29) family.</text>
</comment>
<dbReference type="Gene3D" id="3.30.70.270">
    <property type="match status" value="1"/>
</dbReference>
<dbReference type="Proteomes" id="UP000326062">
    <property type="component" value="Unassembled WGS sequence"/>
</dbReference>
<evidence type="ECO:0000256" key="2">
    <source>
        <dbReference type="ARBA" id="ARBA00006375"/>
    </source>
</evidence>
<protein>
    <recommendedName>
        <fullName evidence="11">Solute carrier family 25 member 3</fullName>
    </recommendedName>
    <alternativeName>
        <fullName evidence="13">Phosphate carrier protein, mitochondrial</fullName>
    </alternativeName>
    <alternativeName>
        <fullName evidence="12">Phosphate transport protein</fullName>
    </alternativeName>
</protein>
<evidence type="ECO:0000256" key="4">
    <source>
        <dbReference type="ARBA" id="ARBA00022692"/>
    </source>
</evidence>
<keyword evidence="8" id="KW-0496">Mitochondrion</keyword>
<dbReference type="GO" id="GO:0005743">
    <property type="term" value="C:mitochondrial inner membrane"/>
    <property type="evidence" value="ECO:0007669"/>
    <property type="project" value="UniProtKB-SubCell"/>
</dbReference>
<evidence type="ECO:0000256" key="9">
    <source>
        <dbReference type="ARBA" id="ARBA00023136"/>
    </source>
</evidence>
<dbReference type="InterPro" id="IPR043128">
    <property type="entry name" value="Rev_trsase/Diguanyl_cyclase"/>
</dbReference>
<keyword evidence="5" id="KW-0677">Repeat</keyword>
<evidence type="ECO:0000256" key="15">
    <source>
        <dbReference type="ARBA" id="ARBA00049011"/>
    </source>
</evidence>
<keyword evidence="4 16" id="KW-0812">Transmembrane</keyword>
<comment type="subcellular location">
    <subcellularLocation>
        <location evidence="1">Mitochondrion inner membrane</location>
        <topology evidence="1">Multi-pass membrane protein</topology>
    </subcellularLocation>
</comment>
<dbReference type="SUPFAM" id="SSF56672">
    <property type="entry name" value="DNA/RNA polymerases"/>
    <property type="match status" value="1"/>
</dbReference>
<evidence type="ECO:0000313" key="18">
    <source>
        <dbReference type="EMBL" id="KAB0353881.1"/>
    </source>
</evidence>
<name>A0A5N3VXU1_MUNRE</name>
<comment type="function">
    <text evidence="14">Inorganic ion transporter that transports phosphate or copper ions across the mitochondrial inner membrane into the matrix compartment. Mediates proton-coupled symport of phosphate ions necessary for mitochondrial oxidative phosphorylation of ADP to ATP. Transports copper ions probably in the form of anionic copper(I) complexes to maintain mitochondrial matrix copper pool and to supply copper for cytochrome C oxidase complex assembly. May also play a role in regulation of the mitochondrial permeability transition pore (mPTP).</text>
</comment>
<dbReference type="GO" id="GO:1990547">
    <property type="term" value="P:mitochondrial phosphate ion transmembrane transport"/>
    <property type="evidence" value="ECO:0007669"/>
    <property type="project" value="InterPro"/>
</dbReference>
<keyword evidence="6" id="KW-0999">Mitochondrion inner membrane</keyword>
<dbReference type="GO" id="GO:0005315">
    <property type="term" value="F:phosphate transmembrane transporter activity"/>
    <property type="evidence" value="ECO:0007669"/>
    <property type="project" value="InterPro"/>
</dbReference>
<dbReference type="Gene3D" id="3.10.10.10">
    <property type="entry name" value="HIV Type 1 Reverse Transcriptase, subunit A, domain 1"/>
    <property type="match status" value="1"/>
</dbReference>
<keyword evidence="19" id="KW-1185">Reference proteome</keyword>
<evidence type="ECO:0000256" key="16">
    <source>
        <dbReference type="PROSITE-ProRule" id="PRU00282"/>
    </source>
</evidence>
<keyword evidence="7" id="KW-1133">Transmembrane helix</keyword>
<evidence type="ECO:0000256" key="3">
    <source>
        <dbReference type="ARBA" id="ARBA00022448"/>
    </source>
</evidence>
<evidence type="ECO:0000313" key="19">
    <source>
        <dbReference type="Proteomes" id="UP000326062"/>
    </source>
</evidence>
<dbReference type="AlphaFoldDB" id="A0A5N3VXU1"/>